<feature type="domain" description="PhoU" evidence="1">
    <location>
        <begin position="114"/>
        <end position="197"/>
    </location>
</feature>
<gene>
    <name evidence="2" type="ORF">UFOPK3564_00446</name>
</gene>
<dbReference type="Pfam" id="PF01895">
    <property type="entry name" value="PhoU"/>
    <property type="match status" value="1"/>
</dbReference>
<proteinExistence type="predicted"/>
<dbReference type="EMBL" id="CAFBMK010000015">
    <property type="protein sequence ID" value="CAB4898691.1"/>
    <property type="molecule type" value="Genomic_DNA"/>
</dbReference>
<dbReference type="PANTHER" id="PTHR42930">
    <property type="entry name" value="PHOSPHATE-SPECIFIC TRANSPORT SYSTEM ACCESSORY PROTEIN PHOU"/>
    <property type="match status" value="1"/>
</dbReference>
<name>A0A6J7FTE5_9ZZZZ</name>
<dbReference type="GO" id="GO:0045936">
    <property type="term" value="P:negative regulation of phosphate metabolic process"/>
    <property type="evidence" value="ECO:0007669"/>
    <property type="project" value="InterPro"/>
</dbReference>
<dbReference type="AlphaFoldDB" id="A0A6J7FTE5"/>
<accession>A0A6J7FTE5</accession>
<reference evidence="2" key="1">
    <citation type="submission" date="2020-05" db="EMBL/GenBank/DDBJ databases">
        <authorList>
            <person name="Chiriac C."/>
            <person name="Salcher M."/>
            <person name="Ghai R."/>
            <person name="Kavagutti S V."/>
        </authorList>
    </citation>
    <scope>NUCLEOTIDE SEQUENCE</scope>
</reference>
<dbReference type="GO" id="GO:0030643">
    <property type="term" value="P:intracellular phosphate ion homeostasis"/>
    <property type="evidence" value="ECO:0007669"/>
    <property type="project" value="InterPro"/>
</dbReference>
<evidence type="ECO:0000259" key="1">
    <source>
        <dbReference type="Pfam" id="PF01895"/>
    </source>
</evidence>
<protein>
    <submittedName>
        <fullName evidence="2">Unannotated protein</fullName>
    </submittedName>
</protein>
<sequence>MPCRTTLHRDLAAIEHATGDVLDRAAAALAGAADPAGRSGGEPRDDAGLHADCLDIVRLLACQAPVAGDLRLVTSLLAALKHAERIGNQVAEIERLTAHDDEAVRTPVVEDLVGRMRTIAGAQVVAARHALLLRDAGLARAVEERDHGLNVLNREVFRRAVELGDTLDARAWLIAATLVARALERVGDNAVGIARLVPGLTGEPTRGVRVAPPA</sequence>
<dbReference type="InterPro" id="IPR038078">
    <property type="entry name" value="PhoU-like_sf"/>
</dbReference>
<dbReference type="PANTHER" id="PTHR42930:SF3">
    <property type="entry name" value="PHOSPHATE-SPECIFIC TRANSPORT SYSTEM ACCESSORY PROTEIN PHOU"/>
    <property type="match status" value="1"/>
</dbReference>
<dbReference type="Gene3D" id="1.20.58.220">
    <property type="entry name" value="Phosphate transport system protein phou homolog 2, domain 2"/>
    <property type="match status" value="1"/>
</dbReference>
<dbReference type="InterPro" id="IPR026022">
    <property type="entry name" value="PhoU_dom"/>
</dbReference>
<organism evidence="2">
    <name type="scientific">freshwater metagenome</name>
    <dbReference type="NCBI Taxonomy" id="449393"/>
    <lineage>
        <taxon>unclassified sequences</taxon>
        <taxon>metagenomes</taxon>
        <taxon>ecological metagenomes</taxon>
    </lineage>
</organism>
<dbReference type="InterPro" id="IPR028366">
    <property type="entry name" value="PhoU"/>
</dbReference>
<evidence type="ECO:0000313" key="2">
    <source>
        <dbReference type="EMBL" id="CAB4898691.1"/>
    </source>
</evidence>
<dbReference type="SUPFAM" id="SSF109755">
    <property type="entry name" value="PhoU-like"/>
    <property type="match status" value="1"/>
</dbReference>